<dbReference type="Proteomes" id="UP001595793">
    <property type="component" value="Unassembled WGS sequence"/>
</dbReference>
<reference evidence="2" key="1">
    <citation type="journal article" date="2019" name="Int. J. Syst. Evol. Microbiol.">
        <title>The Global Catalogue of Microorganisms (GCM) 10K type strain sequencing project: providing services to taxonomists for standard genome sequencing and annotation.</title>
        <authorList>
            <consortium name="The Broad Institute Genomics Platform"/>
            <consortium name="The Broad Institute Genome Sequencing Center for Infectious Disease"/>
            <person name="Wu L."/>
            <person name="Ma J."/>
        </authorList>
    </citation>
    <scope>NUCLEOTIDE SEQUENCE [LARGE SCALE GENOMIC DNA]</scope>
    <source>
        <strain evidence="2">CECT 9128</strain>
    </source>
</reference>
<evidence type="ECO:0000313" key="2">
    <source>
        <dbReference type="Proteomes" id="UP001595793"/>
    </source>
</evidence>
<keyword evidence="2" id="KW-1185">Reference proteome</keyword>
<dbReference type="Gene3D" id="3.40.50.2000">
    <property type="entry name" value="Glycogen Phosphorylase B"/>
    <property type="match status" value="1"/>
</dbReference>
<protein>
    <submittedName>
        <fullName evidence="1">Uncharacterized protein</fullName>
    </submittedName>
</protein>
<name>A0ABV8HDY8_9FLAO</name>
<dbReference type="RefSeq" id="WP_290236374.1">
    <property type="nucleotide sequence ID" value="NZ_JAUFPZ010000002.1"/>
</dbReference>
<dbReference type="SUPFAM" id="SSF53756">
    <property type="entry name" value="UDP-Glycosyltransferase/glycogen phosphorylase"/>
    <property type="match status" value="1"/>
</dbReference>
<organism evidence="1 2">
    <name type="scientific">Zunongwangia endophytica</name>
    <dbReference type="NCBI Taxonomy" id="1808945"/>
    <lineage>
        <taxon>Bacteria</taxon>
        <taxon>Pseudomonadati</taxon>
        <taxon>Bacteroidota</taxon>
        <taxon>Flavobacteriia</taxon>
        <taxon>Flavobacteriales</taxon>
        <taxon>Flavobacteriaceae</taxon>
        <taxon>Zunongwangia</taxon>
    </lineage>
</organism>
<dbReference type="EMBL" id="JBHSAS010000009">
    <property type="protein sequence ID" value="MFC4028456.1"/>
    <property type="molecule type" value="Genomic_DNA"/>
</dbReference>
<proteinExistence type="predicted"/>
<sequence length="402" mass="46570">MKIGYAIFGIKEGIGGHFHSLVTIAGEISQEFEVFVICVSEKMSPIIVDSGLPYIHIDSIRPFNSISKDILDVIKTEDLSMIHCFDMFSFYFVSKVSNHCLLTKCGGVNPAYFPKSKFISLFSKENFEFLKQNKKFKDSYISLIPNRIKPFEQNVSLIRELKIEYSIKEDDLVIVKISRFASYYKRSLIQTVELYEELIDSMPSKRIKLIIIGVVQDELFFNDFNNRVKNIPGIVIVNKEKYIRDPKGLLSIADICVGSGRSFMEAACLGIPSGTHSQNGSFPNLVESTNFNNFFAYNFSERSVSEKKDLDRLVDFKKVLSDKAYLEECSRYMRYISTTFFDVRSARSIYIDLYLKIIKKPYNLPLRDRILFKIFMYYKYIKINGLQKVLRKVIFKNIYASK</sequence>
<evidence type="ECO:0000313" key="1">
    <source>
        <dbReference type="EMBL" id="MFC4028456.1"/>
    </source>
</evidence>
<comment type="caution">
    <text evidence="1">The sequence shown here is derived from an EMBL/GenBank/DDBJ whole genome shotgun (WGS) entry which is preliminary data.</text>
</comment>
<accession>A0ABV8HDY8</accession>
<gene>
    <name evidence="1" type="ORF">ACFOS1_13630</name>
</gene>